<sequence>MKQLKERFDTLSDAIIAIVMTILVLEIAVPATNKDLPQLFEGIALFLVSFIIIINFWYRRFQTMRATEITTFKAFVLDVIAHAILSLYPLATKMLIEYNTKWFAIIFFGGINLITGFLINQITYELAMQTTRNSMFKNNERVHLLSKWLKHRTLVSLISDVLMVIIALCFNTVGVYIYVLAPFLEFIGNFKRGQAIEMAFYNGESFKEMISQQLIAEKSQEKVRKGNQ</sequence>
<dbReference type="GO" id="GO:0005267">
    <property type="term" value="F:potassium channel activity"/>
    <property type="evidence" value="ECO:0007669"/>
    <property type="project" value="UniProtKB-KW"/>
</dbReference>
<feature type="transmembrane region" description="Helical" evidence="13">
    <location>
        <begin position="102"/>
        <end position="127"/>
    </location>
</feature>
<keyword evidence="5 13" id="KW-0812">Transmembrane</keyword>
<feature type="transmembrane region" description="Helical" evidence="13">
    <location>
        <begin position="38"/>
        <end position="58"/>
    </location>
</feature>
<evidence type="ECO:0000313" key="15">
    <source>
        <dbReference type="Proteomes" id="UP000182764"/>
    </source>
</evidence>
<organism evidence="14 15">
    <name type="scientific">Streptococcus gallolyticus</name>
    <dbReference type="NCBI Taxonomy" id="315405"/>
    <lineage>
        <taxon>Bacteria</taxon>
        <taxon>Bacillati</taxon>
        <taxon>Bacillota</taxon>
        <taxon>Bacilli</taxon>
        <taxon>Lactobacillales</taxon>
        <taxon>Streptococcaceae</taxon>
        <taxon>Streptococcus</taxon>
    </lineage>
</organism>
<keyword evidence="6" id="KW-0631">Potassium channel</keyword>
<comment type="subcellular location">
    <subcellularLocation>
        <location evidence="1">Membrane</location>
        <topology evidence="1">Multi-pass membrane protein</topology>
    </subcellularLocation>
</comment>
<keyword evidence="9" id="KW-0406">Ion transport</keyword>
<dbReference type="InterPro" id="IPR010617">
    <property type="entry name" value="TMEM175-like"/>
</dbReference>
<proteinExistence type="inferred from homology"/>
<evidence type="ECO:0000256" key="10">
    <source>
        <dbReference type="ARBA" id="ARBA00023136"/>
    </source>
</evidence>
<accession>A0A1H7TYB0</accession>
<evidence type="ECO:0000256" key="12">
    <source>
        <dbReference type="ARBA" id="ARBA00034430"/>
    </source>
</evidence>
<keyword evidence="7" id="KW-0630">Potassium</keyword>
<feature type="transmembrane region" description="Helical" evidence="13">
    <location>
        <begin position="12"/>
        <end position="32"/>
    </location>
</feature>
<dbReference type="EMBL" id="FOBM01000001">
    <property type="protein sequence ID" value="SEL89544.1"/>
    <property type="molecule type" value="Genomic_DNA"/>
</dbReference>
<keyword evidence="4" id="KW-0633">Potassium transport</keyword>
<evidence type="ECO:0000256" key="5">
    <source>
        <dbReference type="ARBA" id="ARBA00022692"/>
    </source>
</evidence>
<evidence type="ECO:0000256" key="11">
    <source>
        <dbReference type="ARBA" id="ARBA00023303"/>
    </source>
</evidence>
<keyword evidence="10 13" id="KW-0472">Membrane</keyword>
<dbReference type="GO" id="GO:0015252">
    <property type="term" value="F:proton channel activity"/>
    <property type="evidence" value="ECO:0007669"/>
    <property type="project" value="InterPro"/>
</dbReference>
<evidence type="ECO:0000256" key="13">
    <source>
        <dbReference type="SAM" id="Phobius"/>
    </source>
</evidence>
<feature type="transmembrane region" description="Helical" evidence="13">
    <location>
        <begin position="154"/>
        <end position="179"/>
    </location>
</feature>
<keyword evidence="11" id="KW-0407">Ion channel</keyword>
<evidence type="ECO:0000256" key="2">
    <source>
        <dbReference type="ARBA" id="ARBA00006920"/>
    </source>
</evidence>
<evidence type="ECO:0000256" key="4">
    <source>
        <dbReference type="ARBA" id="ARBA00022538"/>
    </source>
</evidence>
<keyword evidence="3" id="KW-0813">Transport</keyword>
<evidence type="ECO:0000256" key="1">
    <source>
        <dbReference type="ARBA" id="ARBA00004141"/>
    </source>
</evidence>
<evidence type="ECO:0000256" key="7">
    <source>
        <dbReference type="ARBA" id="ARBA00022958"/>
    </source>
</evidence>
<dbReference type="GO" id="GO:0016020">
    <property type="term" value="C:membrane"/>
    <property type="evidence" value="ECO:0007669"/>
    <property type="project" value="UniProtKB-SubCell"/>
</dbReference>
<evidence type="ECO:0000313" key="14">
    <source>
        <dbReference type="EMBL" id="SEL89544.1"/>
    </source>
</evidence>
<comment type="similarity">
    <text evidence="2">Belongs to the TMEM175 family.</text>
</comment>
<protein>
    <submittedName>
        <fullName evidence="14">Uncharacterized membrane protein</fullName>
    </submittedName>
</protein>
<gene>
    <name evidence="14" type="ORF">SAMN04487839_10196</name>
</gene>
<comment type="catalytic activity">
    <reaction evidence="12">
        <text>K(+)(in) = K(+)(out)</text>
        <dbReference type="Rhea" id="RHEA:29463"/>
        <dbReference type="ChEBI" id="CHEBI:29103"/>
    </reaction>
</comment>
<evidence type="ECO:0000256" key="3">
    <source>
        <dbReference type="ARBA" id="ARBA00022448"/>
    </source>
</evidence>
<evidence type="ECO:0000256" key="6">
    <source>
        <dbReference type="ARBA" id="ARBA00022826"/>
    </source>
</evidence>
<evidence type="ECO:0000256" key="8">
    <source>
        <dbReference type="ARBA" id="ARBA00022989"/>
    </source>
</evidence>
<dbReference type="Proteomes" id="UP000182764">
    <property type="component" value="Unassembled WGS sequence"/>
</dbReference>
<dbReference type="RefSeq" id="WP_074595608.1">
    <property type="nucleotide sequence ID" value="NZ_FNUH01000002.1"/>
</dbReference>
<evidence type="ECO:0000256" key="9">
    <source>
        <dbReference type="ARBA" id="ARBA00023065"/>
    </source>
</evidence>
<dbReference type="Pfam" id="PF06736">
    <property type="entry name" value="TMEM175"/>
    <property type="match status" value="1"/>
</dbReference>
<reference evidence="14 15" key="1">
    <citation type="submission" date="2016-10" db="EMBL/GenBank/DDBJ databases">
        <authorList>
            <person name="de Groot N.N."/>
        </authorList>
    </citation>
    <scope>NUCLEOTIDE SEQUENCE [LARGE SCALE GENOMIC DNA]</scope>
    <source>
        <strain evidence="14 15">VTM1R29</strain>
    </source>
</reference>
<name>A0A1H7TYB0_9STRE</name>
<keyword evidence="8 13" id="KW-1133">Transmembrane helix</keyword>
<dbReference type="AlphaFoldDB" id="A0A1H7TYB0"/>
<feature type="transmembrane region" description="Helical" evidence="13">
    <location>
        <begin position="70"/>
        <end position="90"/>
    </location>
</feature>